<dbReference type="Proteomes" id="UP000199406">
    <property type="component" value="Unassembled WGS sequence"/>
</dbReference>
<evidence type="ECO:0000313" key="2">
    <source>
        <dbReference type="EMBL" id="SDG04534.1"/>
    </source>
</evidence>
<organism evidence="2 3">
    <name type="scientific">Blastococcus aurantiacus</name>
    <dbReference type="NCBI Taxonomy" id="1550231"/>
    <lineage>
        <taxon>Bacteria</taxon>
        <taxon>Bacillati</taxon>
        <taxon>Actinomycetota</taxon>
        <taxon>Actinomycetes</taxon>
        <taxon>Geodermatophilales</taxon>
        <taxon>Geodermatophilaceae</taxon>
        <taxon>Blastococcus</taxon>
    </lineage>
</organism>
<reference evidence="3" key="1">
    <citation type="submission" date="2016-10" db="EMBL/GenBank/DDBJ databases">
        <authorList>
            <person name="Varghese N."/>
            <person name="Submissions S."/>
        </authorList>
    </citation>
    <scope>NUCLEOTIDE SEQUENCE [LARGE SCALE GENOMIC DNA]</scope>
    <source>
        <strain evidence="3">DSM 44268</strain>
    </source>
</reference>
<dbReference type="AlphaFoldDB" id="A0A1G7R1E9"/>
<dbReference type="EMBL" id="FNBT01000010">
    <property type="protein sequence ID" value="SDG04534.1"/>
    <property type="molecule type" value="Genomic_DNA"/>
</dbReference>
<accession>A0A1G7R1E9</accession>
<name>A0A1G7R1E9_9ACTN</name>
<dbReference type="OrthoDB" id="3766363at2"/>
<protein>
    <recommendedName>
        <fullName evidence="4">MinD-like ATPase involved in chromosome partitioning or flagellar assembly</fullName>
    </recommendedName>
</protein>
<keyword evidence="3" id="KW-1185">Reference proteome</keyword>
<evidence type="ECO:0000313" key="3">
    <source>
        <dbReference type="Proteomes" id="UP000199406"/>
    </source>
</evidence>
<dbReference type="STRING" id="1550231.SAMN05660662_0125"/>
<evidence type="ECO:0008006" key="4">
    <source>
        <dbReference type="Google" id="ProtNLM"/>
    </source>
</evidence>
<dbReference type="RefSeq" id="WP_091771053.1">
    <property type="nucleotide sequence ID" value="NZ_FNBT01000010.1"/>
</dbReference>
<proteinExistence type="predicted"/>
<sequence>MTIEAMRAAVVAIRAGVFDDIEATDIVAEASRAVVVDGVDREVGVHRPWLDGTAGGSVALVLAAHGGAGASTVALAVAEALTDSGRVHLLDFGEPIWSGLAAAASIELGSEGAFWWRGRRGRLDLSRLARHRTDGGLPSPPELDGGARRLVVDAGWALTTALLQACSNQVILLGEQVVVVTRVTVPAVRQTERALTAVGNEAVVAAVGPARWPRAVEASCGPRLAELRALGRVVRVPIDRRLEVSGLTGDRLPAAVAAAGRSLAVLLAPATSRAEQRRRAASPQTEAAGETR</sequence>
<dbReference type="Gene3D" id="3.40.50.300">
    <property type="entry name" value="P-loop containing nucleotide triphosphate hydrolases"/>
    <property type="match status" value="1"/>
</dbReference>
<gene>
    <name evidence="2" type="ORF">SAMN05660662_0125</name>
</gene>
<dbReference type="InterPro" id="IPR027417">
    <property type="entry name" value="P-loop_NTPase"/>
</dbReference>
<evidence type="ECO:0000256" key="1">
    <source>
        <dbReference type="SAM" id="MobiDB-lite"/>
    </source>
</evidence>
<feature type="region of interest" description="Disordered" evidence="1">
    <location>
        <begin position="273"/>
        <end position="292"/>
    </location>
</feature>